<organism evidence="1 2">
    <name type="scientific">Stutzerimonas tarimensis</name>
    <dbReference type="NCBI Taxonomy" id="1507735"/>
    <lineage>
        <taxon>Bacteria</taxon>
        <taxon>Pseudomonadati</taxon>
        <taxon>Pseudomonadota</taxon>
        <taxon>Gammaproteobacteria</taxon>
        <taxon>Pseudomonadales</taxon>
        <taxon>Pseudomonadaceae</taxon>
        <taxon>Stutzerimonas</taxon>
    </lineage>
</organism>
<sequence length="140" mass="15676">MTRNDPAAAWRVLLCHKHPVSARLHFLVPEQGGVLLPRALPRLAVVSESEQGPVVQSHPAMALRELQGMLGVNVDLEWVDAFHLHMETPGELVAIYLAALPGYDLVEPPPRTRWIQLPQSVGMPWLDREVLRRAYEVLIG</sequence>
<comment type="caution">
    <text evidence="1">The sequence shown here is derived from an EMBL/GenBank/DDBJ whole genome shotgun (WGS) entry which is preliminary data.</text>
</comment>
<gene>
    <name evidence="1" type="ORF">ACFOMF_11285</name>
</gene>
<reference evidence="2" key="1">
    <citation type="journal article" date="2019" name="Int. J. Syst. Evol. Microbiol.">
        <title>The Global Catalogue of Microorganisms (GCM) 10K type strain sequencing project: providing services to taxonomists for standard genome sequencing and annotation.</title>
        <authorList>
            <consortium name="The Broad Institute Genomics Platform"/>
            <consortium name="The Broad Institute Genome Sequencing Center for Infectious Disease"/>
            <person name="Wu L."/>
            <person name="Ma J."/>
        </authorList>
    </citation>
    <scope>NUCLEOTIDE SEQUENCE [LARGE SCALE GENOMIC DNA]</scope>
    <source>
        <strain evidence="2">KCTC 42447</strain>
    </source>
</reference>
<dbReference type="EMBL" id="JBHRXZ010000022">
    <property type="protein sequence ID" value="MFC3608363.1"/>
    <property type="molecule type" value="Genomic_DNA"/>
</dbReference>
<evidence type="ECO:0000313" key="2">
    <source>
        <dbReference type="Proteomes" id="UP001595630"/>
    </source>
</evidence>
<protein>
    <recommendedName>
        <fullName evidence="3">NUDIX hydrolase</fullName>
    </recommendedName>
</protein>
<dbReference type="Proteomes" id="UP001595630">
    <property type="component" value="Unassembled WGS sequence"/>
</dbReference>
<keyword evidence="2" id="KW-1185">Reference proteome</keyword>
<proteinExistence type="predicted"/>
<accession>A0ABV7TAF2</accession>
<dbReference type="RefSeq" id="WP_386364822.1">
    <property type="nucleotide sequence ID" value="NZ_JBHRXZ010000022.1"/>
</dbReference>
<evidence type="ECO:0000313" key="1">
    <source>
        <dbReference type="EMBL" id="MFC3608363.1"/>
    </source>
</evidence>
<name>A0ABV7TAF2_9GAMM</name>
<evidence type="ECO:0008006" key="3">
    <source>
        <dbReference type="Google" id="ProtNLM"/>
    </source>
</evidence>